<organism evidence="4 5">
    <name type="scientific">Ganoderma sinense ZZ0214-1</name>
    <dbReference type="NCBI Taxonomy" id="1077348"/>
    <lineage>
        <taxon>Eukaryota</taxon>
        <taxon>Fungi</taxon>
        <taxon>Dikarya</taxon>
        <taxon>Basidiomycota</taxon>
        <taxon>Agaricomycotina</taxon>
        <taxon>Agaricomycetes</taxon>
        <taxon>Polyporales</taxon>
        <taxon>Polyporaceae</taxon>
        <taxon>Ganoderma</taxon>
    </lineage>
</organism>
<dbReference type="Proteomes" id="UP000230002">
    <property type="component" value="Unassembled WGS sequence"/>
</dbReference>
<feature type="domain" description="Beta-glucuronidase C-terminal" evidence="3">
    <location>
        <begin position="421"/>
        <end position="525"/>
    </location>
</feature>
<feature type="signal peptide" evidence="2">
    <location>
        <begin position="1"/>
        <end position="29"/>
    </location>
</feature>
<evidence type="ECO:0000256" key="1">
    <source>
        <dbReference type="SAM" id="MobiDB-lite"/>
    </source>
</evidence>
<dbReference type="OrthoDB" id="2796951at2759"/>
<dbReference type="Pfam" id="PF16862">
    <property type="entry name" value="Glyco_hydro_79C"/>
    <property type="match status" value="1"/>
</dbReference>
<comment type="caution">
    <text evidence="4">The sequence shown here is derived from an EMBL/GenBank/DDBJ whole genome shotgun (WGS) entry which is preliminary data.</text>
</comment>
<evidence type="ECO:0000313" key="4">
    <source>
        <dbReference type="EMBL" id="PIL36946.1"/>
    </source>
</evidence>
<feature type="chain" id="PRO_5013742031" description="Beta-glucuronidase C-terminal domain-containing protein" evidence="2">
    <location>
        <begin position="30"/>
        <end position="588"/>
    </location>
</feature>
<dbReference type="AlphaFoldDB" id="A0A2G8ST50"/>
<proteinExistence type="predicted"/>
<dbReference type="PANTHER" id="PTHR36183:SF2">
    <property type="entry name" value="BETA-GLUCURONIDASE C-TERMINAL DOMAIN-CONTAINING PROTEIN"/>
    <property type="match status" value="1"/>
</dbReference>
<keyword evidence="2" id="KW-0732">Signal</keyword>
<dbReference type="PANTHER" id="PTHR36183">
    <property type="entry name" value="BETA-GLUCURONIDASE"/>
    <property type="match status" value="1"/>
</dbReference>
<protein>
    <recommendedName>
        <fullName evidence="3">Beta-glucuronidase C-terminal domain-containing protein</fullName>
    </recommendedName>
</protein>
<reference evidence="4 5" key="1">
    <citation type="journal article" date="2015" name="Sci. Rep.">
        <title>Chromosome-level genome map provides insights into diverse defense mechanisms in the medicinal fungus Ganoderma sinense.</title>
        <authorList>
            <person name="Zhu Y."/>
            <person name="Xu J."/>
            <person name="Sun C."/>
            <person name="Zhou S."/>
            <person name="Xu H."/>
            <person name="Nelson D.R."/>
            <person name="Qian J."/>
            <person name="Song J."/>
            <person name="Luo H."/>
            <person name="Xiang L."/>
            <person name="Li Y."/>
            <person name="Xu Z."/>
            <person name="Ji A."/>
            <person name="Wang L."/>
            <person name="Lu S."/>
            <person name="Hayward A."/>
            <person name="Sun W."/>
            <person name="Li X."/>
            <person name="Schwartz D.C."/>
            <person name="Wang Y."/>
            <person name="Chen S."/>
        </authorList>
    </citation>
    <scope>NUCLEOTIDE SEQUENCE [LARGE SCALE GENOMIC DNA]</scope>
    <source>
        <strain evidence="4 5">ZZ0214-1</strain>
    </source>
</reference>
<dbReference type="SUPFAM" id="SSF51445">
    <property type="entry name" value="(Trans)glycosidases"/>
    <property type="match status" value="1"/>
</dbReference>
<dbReference type="InterPro" id="IPR031728">
    <property type="entry name" value="GlcAase_C"/>
</dbReference>
<evidence type="ECO:0000256" key="2">
    <source>
        <dbReference type="SAM" id="SignalP"/>
    </source>
</evidence>
<keyword evidence="5" id="KW-1185">Reference proteome</keyword>
<dbReference type="STRING" id="1077348.A0A2G8ST50"/>
<dbReference type="InterPro" id="IPR017853">
    <property type="entry name" value="GH"/>
</dbReference>
<dbReference type="EMBL" id="AYKW01000001">
    <property type="protein sequence ID" value="PIL36946.1"/>
    <property type="molecule type" value="Genomic_DNA"/>
</dbReference>
<dbReference type="Gene3D" id="3.20.20.80">
    <property type="entry name" value="Glycosidases"/>
    <property type="match status" value="1"/>
</dbReference>
<evidence type="ECO:0000313" key="5">
    <source>
        <dbReference type="Proteomes" id="UP000230002"/>
    </source>
</evidence>
<name>A0A2G8ST50_9APHY</name>
<gene>
    <name evidence="4" type="ORF">GSI_00637</name>
</gene>
<sequence>MPSSRITRPWAASLYGTLCLLASIRSAFAAVAVTAPTSPPSANVNVVYSNFMGISMELSFVNYYMGNSSDQIPAPFVRYLSTLQQHTSGKPVRLRVGGNSMDSSTYVANQQSIIQFTDPNANSNDQPVNYGPQLFEVMKGISTKVGRVQYLIGLSLRTPNSTDIPLLAGDATKALGSDLDALLLGNEPDLYTAHGQRPGIANYTTQDYIADYSTVFNNLKATPQGDVLSQNNIGGPTICCAWDLAPVLQSGWLDQYKQQLKYITLQHYPQDNCRGTTAFGIQHYLVHANTVSLAQWQEPGIQLAFQAKKPVLMDEFNSVSCGGVDGISNVFGASLWTADYALQMASVGYSGAYLHVRERGITYNMFDPPAGVAGAPGAWTTNAPFYGMLPVAAALQSTNGSRVVDLNIKNSMTDASQVHAGYAIYDGTGSNVHSLVIINFKDVQGTMSDYAIDKAFIPASSGNLTIRYLAATSIAEKTNIAWGAQTYAGVGDANPVPATFSSSVADKTVECSEGCTIQVPGPGLAVVFVGQSGASVANSTSSTNTSGTNGNNTGSSSSKNSATGSWATSVNASVGLLGLLVAVLVSMA</sequence>
<feature type="region of interest" description="Disordered" evidence="1">
    <location>
        <begin position="538"/>
        <end position="562"/>
    </location>
</feature>
<accession>A0A2G8ST50</accession>
<evidence type="ECO:0000259" key="3">
    <source>
        <dbReference type="Pfam" id="PF16862"/>
    </source>
</evidence>
<dbReference type="InterPro" id="IPR052974">
    <property type="entry name" value="GH79_Enzymes"/>
</dbReference>